<dbReference type="Pfam" id="PF01784">
    <property type="entry name" value="DUF34_NIF3"/>
    <property type="match status" value="1"/>
</dbReference>
<dbReference type="GO" id="GO:0046872">
    <property type="term" value="F:metal ion binding"/>
    <property type="evidence" value="ECO:0007669"/>
    <property type="project" value="UniProtKB-KW"/>
</dbReference>
<dbReference type="PANTHER" id="PTHR13799:SF14">
    <property type="entry name" value="GTP CYCLOHYDROLASE 1 TYPE 2 HOMOLOG"/>
    <property type="match status" value="1"/>
</dbReference>
<dbReference type="GeneID" id="98918229"/>
<dbReference type="Proteomes" id="UP000006238">
    <property type="component" value="Unassembled WGS sequence"/>
</dbReference>
<keyword evidence="6" id="KW-1185">Reference proteome</keyword>
<dbReference type="STRING" id="45851.BHV86_10035"/>
<dbReference type="GO" id="GO:0005737">
    <property type="term" value="C:cytoplasm"/>
    <property type="evidence" value="ECO:0007669"/>
    <property type="project" value="TreeGrafter"/>
</dbReference>
<keyword evidence="3 4" id="KW-0479">Metal-binding</keyword>
<evidence type="ECO:0000313" key="5">
    <source>
        <dbReference type="EMBL" id="EFF68274.1"/>
    </source>
</evidence>
<evidence type="ECO:0000313" key="6">
    <source>
        <dbReference type="Proteomes" id="UP000006238"/>
    </source>
</evidence>
<dbReference type="InterPro" id="IPR036069">
    <property type="entry name" value="DUF34/NIF3_sf"/>
</dbReference>
<dbReference type="FunFam" id="3.40.1390.30:FF:000001">
    <property type="entry name" value="GTP cyclohydrolase 1 type 2"/>
    <property type="match status" value="1"/>
</dbReference>
<feature type="binding site" evidence="4">
    <location>
        <position position="103"/>
    </location>
    <ligand>
        <name>a divalent metal cation</name>
        <dbReference type="ChEBI" id="CHEBI:60240"/>
        <label>1</label>
    </ligand>
</feature>
<comment type="similarity">
    <text evidence="1">Belongs to the GTP cyclohydrolase I type 2/NIF3 family.</text>
</comment>
<dbReference type="EMBL" id="ABWN01000030">
    <property type="protein sequence ID" value="EFF68274.1"/>
    <property type="molecule type" value="Genomic_DNA"/>
</dbReference>
<accession>D4S0C6</accession>
<dbReference type="RefSeq" id="WP_005603198.1">
    <property type="nucleotide sequence ID" value="NZ_GG663524.1"/>
</dbReference>
<feature type="binding site" evidence="4">
    <location>
        <position position="225"/>
    </location>
    <ligand>
        <name>a divalent metal cation</name>
        <dbReference type="ChEBI" id="CHEBI:60240"/>
        <label>1</label>
    </ligand>
</feature>
<evidence type="ECO:0000256" key="2">
    <source>
        <dbReference type="ARBA" id="ARBA00022112"/>
    </source>
</evidence>
<dbReference type="SUPFAM" id="SSF102705">
    <property type="entry name" value="NIF3 (NGG1p interacting factor 3)-like"/>
    <property type="match status" value="1"/>
</dbReference>
<dbReference type="HOGENOM" id="CLU_037423_2_0_9"/>
<sequence>MKAYEIAELMETLSPVRYACDWDNVGMHVGRRDNEIKKILVTLDISDEAVDKAVAIKADMIISHHPLIFKGIKKVNESDIVGRRILTMAENHINCYCMHTNFDCVGGMAELAADRIGLRDCIVLEEVCEGEGIGRVGFLKHDMSVKELCSMVKEKFSLDKVALYGNEDEIVKKVAICPGSGKDEIELALLKGAKAIITGDVSYHYGIDSVAKGINVIDAGHYGIEHIFIDKINSYLIENTKDIEVVKMDLDNPQKYI</sequence>
<name>D4S0C6_9FIRM</name>
<dbReference type="AlphaFoldDB" id="D4S0C6"/>
<evidence type="ECO:0000256" key="4">
    <source>
        <dbReference type="PIRSR" id="PIRSR602678-1"/>
    </source>
</evidence>
<dbReference type="PANTHER" id="PTHR13799">
    <property type="entry name" value="NGG1 INTERACTING FACTOR 3"/>
    <property type="match status" value="1"/>
</dbReference>
<feature type="binding site" evidence="4">
    <location>
        <position position="65"/>
    </location>
    <ligand>
        <name>a divalent metal cation</name>
        <dbReference type="ChEBI" id="CHEBI:60240"/>
        <label>1</label>
    </ligand>
</feature>
<protein>
    <recommendedName>
        <fullName evidence="2">GTP cyclohydrolase 1 type 2 homolog</fullName>
    </recommendedName>
</protein>
<proteinExistence type="inferred from homology"/>
<dbReference type="Gene3D" id="3.40.1390.30">
    <property type="entry name" value="NIF3 (NGG1p interacting factor 3)-like"/>
    <property type="match status" value="2"/>
</dbReference>
<evidence type="ECO:0000256" key="1">
    <source>
        <dbReference type="ARBA" id="ARBA00006964"/>
    </source>
</evidence>
<gene>
    <name evidence="5" type="ORF">BUTYVIB_01545</name>
</gene>
<dbReference type="eggNOG" id="COG0327">
    <property type="taxonomic scope" value="Bacteria"/>
</dbReference>
<reference evidence="5 6" key="1">
    <citation type="submission" date="2010-02" db="EMBL/GenBank/DDBJ databases">
        <authorList>
            <person name="Weinstock G."/>
            <person name="Sodergren E."/>
            <person name="Clifton S."/>
            <person name="Fulton L."/>
            <person name="Fulton B."/>
            <person name="Courtney L."/>
            <person name="Fronick C."/>
            <person name="Harrison M."/>
            <person name="Strong C."/>
            <person name="Farmer C."/>
            <person name="Delahaunty K."/>
            <person name="Markovic C."/>
            <person name="Hall O."/>
            <person name="Minx P."/>
            <person name="Tomlinson C."/>
            <person name="Mitreva M."/>
            <person name="Nelson J."/>
            <person name="Hou S."/>
            <person name="Wollam A."/>
            <person name="Pepin K.H."/>
            <person name="Johnson M."/>
            <person name="Bhonagiri V."/>
            <person name="Zhang X."/>
            <person name="Suruliraj S."/>
            <person name="Warren W."/>
            <person name="Chinwalla A."/>
            <person name="Mardis E.R."/>
            <person name="Wilson R.K."/>
        </authorList>
    </citation>
    <scope>NUCLEOTIDE SEQUENCE [LARGE SCALE GENOMIC DNA]</scope>
    <source>
        <strain evidence="5 6">DSM 2876</strain>
    </source>
</reference>
<comment type="caution">
    <text evidence="5">The sequence shown here is derived from an EMBL/GenBank/DDBJ whole genome shotgun (WGS) entry which is preliminary data.</text>
</comment>
<dbReference type="InterPro" id="IPR002678">
    <property type="entry name" value="DUF34/NIF3"/>
</dbReference>
<evidence type="ECO:0000256" key="3">
    <source>
        <dbReference type="ARBA" id="ARBA00022723"/>
    </source>
</evidence>
<organism evidence="5 6">
    <name type="scientific">Eshraghiella crossota DSM 2876</name>
    <dbReference type="NCBI Taxonomy" id="511680"/>
    <lineage>
        <taxon>Bacteria</taxon>
        <taxon>Bacillati</taxon>
        <taxon>Bacillota</taxon>
        <taxon>Clostridia</taxon>
        <taxon>Lachnospirales</taxon>
        <taxon>Lachnospiraceae</taxon>
        <taxon>Eshraghiella</taxon>
    </lineage>
</organism>
<feature type="binding site" evidence="4">
    <location>
        <position position="64"/>
    </location>
    <ligand>
        <name>a divalent metal cation</name>
        <dbReference type="ChEBI" id="CHEBI:60240"/>
        <label>2</label>
    </ligand>
</feature>
<dbReference type="NCBIfam" id="TIGR00486">
    <property type="entry name" value="YbgI_SA1388"/>
    <property type="match status" value="1"/>
</dbReference>
<feature type="binding site" evidence="4">
    <location>
        <position position="221"/>
    </location>
    <ligand>
        <name>a divalent metal cation</name>
        <dbReference type="ChEBI" id="CHEBI:60240"/>
        <label>1</label>
    </ligand>
</feature>